<dbReference type="PROSITE" id="PS50878">
    <property type="entry name" value="RT_POL"/>
    <property type="match status" value="1"/>
</dbReference>
<evidence type="ECO:0000256" key="2">
    <source>
        <dbReference type="SAM" id="MobiDB-lite"/>
    </source>
</evidence>
<accession>A0A2G8KJ46</accession>
<dbReference type="OrthoDB" id="10068977at2759"/>
<dbReference type="GO" id="GO:0003676">
    <property type="term" value="F:nucleic acid binding"/>
    <property type="evidence" value="ECO:0007669"/>
    <property type="project" value="InterPro"/>
</dbReference>
<evidence type="ECO:0000313" key="6">
    <source>
        <dbReference type="Proteomes" id="UP000230750"/>
    </source>
</evidence>
<feature type="compositionally biased region" description="Low complexity" evidence="2">
    <location>
        <begin position="27"/>
        <end position="39"/>
    </location>
</feature>
<dbReference type="PANTHER" id="PTHR37984:SF11">
    <property type="entry name" value="INTEGRASE CATALYTIC DOMAIN-CONTAINING PROTEIN"/>
    <property type="match status" value="1"/>
</dbReference>
<dbReference type="AlphaFoldDB" id="A0A2G8KJ46"/>
<feature type="domain" description="CCHC-type" evidence="3">
    <location>
        <begin position="76"/>
        <end position="91"/>
    </location>
</feature>
<dbReference type="Gene3D" id="4.10.60.10">
    <property type="entry name" value="Zinc finger, CCHC-type"/>
    <property type="match status" value="1"/>
</dbReference>
<evidence type="ECO:0000256" key="1">
    <source>
        <dbReference type="PROSITE-ProRule" id="PRU00047"/>
    </source>
</evidence>
<dbReference type="InterPro" id="IPR036875">
    <property type="entry name" value="Znf_CCHC_sf"/>
</dbReference>
<keyword evidence="1" id="KW-0863">Zinc-finger</keyword>
<dbReference type="Gene3D" id="3.30.70.270">
    <property type="match status" value="1"/>
</dbReference>
<reference evidence="5 6" key="1">
    <citation type="journal article" date="2017" name="PLoS Biol.">
        <title>The sea cucumber genome provides insights into morphological evolution and visceral regeneration.</title>
        <authorList>
            <person name="Zhang X."/>
            <person name="Sun L."/>
            <person name="Yuan J."/>
            <person name="Sun Y."/>
            <person name="Gao Y."/>
            <person name="Zhang L."/>
            <person name="Li S."/>
            <person name="Dai H."/>
            <person name="Hamel J.F."/>
            <person name="Liu C."/>
            <person name="Yu Y."/>
            <person name="Liu S."/>
            <person name="Lin W."/>
            <person name="Guo K."/>
            <person name="Jin S."/>
            <person name="Xu P."/>
            <person name="Storey K.B."/>
            <person name="Huan P."/>
            <person name="Zhang T."/>
            <person name="Zhou Y."/>
            <person name="Zhang J."/>
            <person name="Lin C."/>
            <person name="Li X."/>
            <person name="Xing L."/>
            <person name="Huo D."/>
            <person name="Sun M."/>
            <person name="Wang L."/>
            <person name="Mercier A."/>
            <person name="Li F."/>
            <person name="Yang H."/>
            <person name="Xiang J."/>
        </authorList>
    </citation>
    <scope>NUCLEOTIDE SEQUENCE [LARGE SCALE GENOMIC DNA]</scope>
    <source>
        <strain evidence="5">Shaxun</strain>
        <tissue evidence="5">Muscle</tissue>
    </source>
</reference>
<organism evidence="5 6">
    <name type="scientific">Stichopus japonicus</name>
    <name type="common">Sea cucumber</name>
    <dbReference type="NCBI Taxonomy" id="307972"/>
    <lineage>
        <taxon>Eukaryota</taxon>
        <taxon>Metazoa</taxon>
        <taxon>Echinodermata</taxon>
        <taxon>Eleutherozoa</taxon>
        <taxon>Echinozoa</taxon>
        <taxon>Holothuroidea</taxon>
        <taxon>Aspidochirotacea</taxon>
        <taxon>Aspidochirotida</taxon>
        <taxon>Stichopodidae</taxon>
        <taxon>Apostichopus</taxon>
    </lineage>
</organism>
<dbReference type="PROSITE" id="PS50158">
    <property type="entry name" value="ZF_CCHC"/>
    <property type="match status" value="1"/>
</dbReference>
<gene>
    <name evidence="5" type="ORF">BSL78_15115</name>
</gene>
<dbReference type="SUPFAM" id="SSF57756">
    <property type="entry name" value="Retrovirus zinc finger-like domains"/>
    <property type="match status" value="1"/>
</dbReference>
<dbReference type="CDD" id="cd01647">
    <property type="entry name" value="RT_LTR"/>
    <property type="match status" value="1"/>
</dbReference>
<dbReference type="PANTHER" id="PTHR37984">
    <property type="entry name" value="PROTEIN CBG26694"/>
    <property type="match status" value="1"/>
</dbReference>
<comment type="caution">
    <text evidence="5">The sequence shown here is derived from an EMBL/GenBank/DDBJ whole genome shotgun (WGS) entry which is preliminary data.</text>
</comment>
<dbReference type="FunFam" id="3.10.10.10:FF:000003">
    <property type="entry name" value="Retrovirus-related Pol polyprotein from transposon 297-like Protein"/>
    <property type="match status" value="1"/>
</dbReference>
<evidence type="ECO:0000259" key="4">
    <source>
        <dbReference type="PROSITE" id="PS50878"/>
    </source>
</evidence>
<evidence type="ECO:0000259" key="3">
    <source>
        <dbReference type="PROSITE" id="PS50158"/>
    </source>
</evidence>
<dbReference type="InterPro" id="IPR050951">
    <property type="entry name" value="Retrovirus_Pol_polyprotein"/>
</dbReference>
<evidence type="ECO:0000313" key="5">
    <source>
        <dbReference type="EMBL" id="PIK48014.1"/>
    </source>
</evidence>
<dbReference type="GO" id="GO:0008270">
    <property type="term" value="F:zinc ion binding"/>
    <property type="evidence" value="ECO:0007669"/>
    <property type="project" value="UniProtKB-KW"/>
</dbReference>
<dbReference type="InterPro" id="IPR043502">
    <property type="entry name" value="DNA/RNA_pol_sf"/>
</dbReference>
<dbReference type="Gene3D" id="3.10.10.10">
    <property type="entry name" value="HIV Type 1 Reverse Transcriptase, subunit A, domain 1"/>
    <property type="match status" value="1"/>
</dbReference>
<keyword evidence="1" id="KW-0479">Metal-binding</keyword>
<keyword evidence="1" id="KW-0862">Zinc</keyword>
<evidence type="ECO:0008006" key="7">
    <source>
        <dbReference type="Google" id="ProtNLM"/>
    </source>
</evidence>
<name>A0A2G8KJ46_STIJA</name>
<sequence>MDIAMSDTAQLQKEKHDETTHAIYRANKNSPNSKFSNKPRPNRNQQTRGDRPNTKCRNCGGVYPHTGECPAKGKDCYKCGKANHYAKYCRSKPSDNRVKQISEEKSDYVFATNAPKLKSLPSCKVEIAGTKINMGIDSQASVNVLDKLAFQKLKNESGAPDNCLKPCASSLFAYNSQTPLPTLGEIRAKVTTEKGKTVETRFCVVDGFGGNLLCYQTSIDLGLLYIANSIESDMFSRYPELFNGIGKINTETIKLHIDTNVEPKTQKLRTIPFHVRKDVDEEIQRLLDEDVIERVQGPTPWVSPIVTPPKKNGGVRICVDMREANKAIERERFPMPTVDELISALNGATVFSTLDLSAGYHQFELDEESRYITTFTTHQGLYRYKRLMFGVNAASEKFQKAVSHMLTGLSGVINISDDIIVYGQSKQEHNENLHRVLQRLAECGACLNRDKCKIAQPEVVYFGHIFSAQGISPEPAKINDIKPRKSQ</sequence>
<dbReference type="SUPFAM" id="SSF56672">
    <property type="entry name" value="DNA/RNA polymerases"/>
    <property type="match status" value="1"/>
</dbReference>
<dbReference type="Proteomes" id="UP000230750">
    <property type="component" value="Unassembled WGS sequence"/>
</dbReference>
<dbReference type="InterPro" id="IPR043128">
    <property type="entry name" value="Rev_trsase/Diguanyl_cyclase"/>
</dbReference>
<dbReference type="Pfam" id="PF00078">
    <property type="entry name" value="RVT_1"/>
    <property type="match status" value="1"/>
</dbReference>
<dbReference type="InterPro" id="IPR001878">
    <property type="entry name" value="Znf_CCHC"/>
</dbReference>
<protein>
    <recommendedName>
        <fullName evidence="7">Reverse transcriptase domain-containing protein</fullName>
    </recommendedName>
</protein>
<feature type="domain" description="Reverse transcriptase" evidence="4">
    <location>
        <begin position="289"/>
        <end position="466"/>
    </location>
</feature>
<dbReference type="InterPro" id="IPR000477">
    <property type="entry name" value="RT_dom"/>
</dbReference>
<keyword evidence="6" id="KW-1185">Reference proteome</keyword>
<dbReference type="EMBL" id="MRZV01000545">
    <property type="protein sequence ID" value="PIK48014.1"/>
    <property type="molecule type" value="Genomic_DNA"/>
</dbReference>
<proteinExistence type="predicted"/>
<feature type="region of interest" description="Disordered" evidence="2">
    <location>
        <begin position="1"/>
        <end position="57"/>
    </location>
</feature>